<gene>
    <name evidence="2" type="ORF">KQI42_00780</name>
</gene>
<feature type="domain" description="NodB homology" evidence="1">
    <location>
        <begin position="1"/>
        <end position="88"/>
    </location>
</feature>
<sequence>MYESGLVEIQPHSYDLHHYRENSKHGKGILPISQENKKDHYNRFLKDTKEVMKHINDNIGCESYVFSYPYGKYVSTNEEVLKTLNFKVILTTKSEYADISNGLYGLKRINVPSHKRLEDLLLY</sequence>
<comment type="caution">
    <text evidence="2">The sequence shown here is derived from an EMBL/GenBank/DDBJ whole genome shotgun (WGS) entry which is preliminary data.</text>
</comment>
<proteinExistence type="predicted"/>
<protein>
    <submittedName>
        <fullName evidence="2">Polysaccharide deacetylase family protein</fullName>
    </submittedName>
</protein>
<reference evidence="2 3" key="1">
    <citation type="submission" date="2021-06" db="EMBL/GenBank/DDBJ databases">
        <authorList>
            <person name="Sun Q."/>
            <person name="Li D."/>
        </authorList>
    </citation>
    <scope>NUCLEOTIDE SEQUENCE [LARGE SCALE GENOMIC DNA]</scope>
    <source>
        <strain evidence="2 3">MSJ-40</strain>
    </source>
</reference>
<dbReference type="PANTHER" id="PTHR34216">
    <property type="match status" value="1"/>
</dbReference>
<evidence type="ECO:0000313" key="2">
    <source>
        <dbReference type="EMBL" id="MBU5436518.1"/>
    </source>
</evidence>
<accession>A0ABS6E0U6</accession>
<evidence type="ECO:0000259" key="1">
    <source>
        <dbReference type="Pfam" id="PF01522"/>
    </source>
</evidence>
<dbReference type="Proteomes" id="UP000749471">
    <property type="component" value="Unassembled WGS sequence"/>
</dbReference>
<evidence type="ECO:0000313" key="3">
    <source>
        <dbReference type="Proteomes" id="UP000749471"/>
    </source>
</evidence>
<keyword evidence="3" id="KW-1185">Reference proteome</keyword>
<name>A0ABS6E0U6_9FIRM</name>
<organism evidence="2 3">
    <name type="scientific">Tissierella simiarum</name>
    <dbReference type="NCBI Taxonomy" id="2841534"/>
    <lineage>
        <taxon>Bacteria</taxon>
        <taxon>Bacillati</taxon>
        <taxon>Bacillota</taxon>
        <taxon>Tissierellia</taxon>
        <taxon>Tissierellales</taxon>
        <taxon>Tissierellaceae</taxon>
        <taxon>Tissierella</taxon>
    </lineage>
</organism>
<dbReference type="EMBL" id="JAHLPM010000001">
    <property type="protein sequence ID" value="MBU5436518.1"/>
    <property type="molecule type" value="Genomic_DNA"/>
</dbReference>
<dbReference type="PANTHER" id="PTHR34216:SF3">
    <property type="entry name" value="POLY-BETA-1,6-N-ACETYL-D-GLUCOSAMINE N-DEACETYLASE"/>
    <property type="match status" value="1"/>
</dbReference>
<dbReference type="InterPro" id="IPR051398">
    <property type="entry name" value="Polysacch_Deacetylase"/>
</dbReference>
<dbReference type="InterPro" id="IPR002509">
    <property type="entry name" value="NODB_dom"/>
</dbReference>
<dbReference type="Pfam" id="PF01522">
    <property type="entry name" value="Polysacc_deac_1"/>
    <property type="match status" value="1"/>
</dbReference>